<proteinExistence type="predicted"/>
<evidence type="ECO:0000256" key="1">
    <source>
        <dbReference type="SAM" id="MobiDB-lite"/>
    </source>
</evidence>
<feature type="signal peptide" evidence="2">
    <location>
        <begin position="1"/>
        <end position="22"/>
    </location>
</feature>
<feature type="region of interest" description="Disordered" evidence="1">
    <location>
        <begin position="265"/>
        <end position="310"/>
    </location>
</feature>
<dbReference type="STRING" id="28131.BWX40_08675"/>
<reference evidence="3 4" key="1">
    <citation type="journal article" date="2016" name="DNA Res.">
        <title>The complete genome sequencing of Prevotella intermedia strain OMA14 and a subsequent fine-scale, intra-species genomic comparison reveal an unusual amplification of conjugative and mobile transposons and identify a novel Prevotella-lineage-specific repeat.</title>
        <authorList>
            <person name="Naito M."/>
            <person name="Ogura Y."/>
            <person name="Itoh T."/>
            <person name="Shoji M."/>
            <person name="Okamoto M."/>
            <person name="Hayashi T."/>
            <person name="Nakayama K."/>
        </authorList>
    </citation>
    <scope>NUCLEOTIDE SEQUENCE [LARGE SCALE GENOMIC DNA]</scope>
    <source>
        <strain evidence="3 4">OMA14</strain>
    </source>
</reference>
<dbReference type="EMBL" id="AP014597">
    <property type="protein sequence ID" value="BAU18392.1"/>
    <property type="molecule type" value="Genomic_DNA"/>
</dbReference>
<name>A0A0T7AN39_PREIN</name>
<dbReference type="AlphaFoldDB" id="A0A0T7AN39"/>
<dbReference type="Pfam" id="PF12099">
    <property type="entry name" value="DUF3575"/>
    <property type="match status" value="1"/>
</dbReference>
<accession>A0A0T7AN39</accession>
<dbReference type="InterPro" id="IPR021958">
    <property type="entry name" value="DUF3575"/>
</dbReference>
<evidence type="ECO:0000313" key="4">
    <source>
        <dbReference type="Proteomes" id="UP000217431"/>
    </source>
</evidence>
<sequence length="310" mass="35609">MTYLKKCLLTLVVALFANPMLVATYGQSSALYYNKVDNLKFGERISLRTNAMDWITLTPNFGLEYTLGNKSWNKWTLGVSGRINWNAQTKDLTYNVYDIYDGKVELRKYWHGKNPRRVFYWGVYGGANKFNIKFSEIGKKGNAFTGGLMVGTVTQLYGYQNGASLDLDLGINAGVVFAKYDEYRRDVINKQHVYTTVTPQNGYNITFSPLLYAVSTDVVKVGLTYHFGTKVANRYKKRQAVDESYRIELANKAYTKDTLRIAKEERKRAKHIERARNKRLKEYEKAKKQATKAEEKVAREAEKKKKGAKK</sequence>
<evidence type="ECO:0000256" key="2">
    <source>
        <dbReference type="SAM" id="SignalP"/>
    </source>
</evidence>
<evidence type="ECO:0000313" key="3">
    <source>
        <dbReference type="EMBL" id="BAU18392.1"/>
    </source>
</evidence>
<feature type="compositionally biased region" description="Basic and acidic residues" evidence="1">
    <location>
        <begin position="265"/>
        <end position="303"/>
    </location>
</feature>
<dbReference type="Proteomes" id="UP000217431">
    <property type="component" value="Chromosome I"/>
</dbReference>
<keyword evidence="2" id="KW-0732">Signal</keyword>
<protein>
    <recommendedName>
        <fullName evidence="5">DUF3575 domain-containing protein</fullName>
    </recommendedName>
</protein>
<organism evidence="3 4">
    <name type="scientific">Prevotella intermedia</name>
    <dbReference type="NCBI Taxonomy" id="28131"/>
    <lineage>
        <taxon>Bacteria</taxon>
        <taxon>Pseudomonadati</taxon>
        <taxon>Bacteroidota</taxon>
        <taxon>Bacteroidia</taxon>
        <taxon>Bacteroidales</taxon>
        <taxon>Prevotellaceae</taxon>
        <taxon>Prevotella</taxon>
    </lineage>
</organism>
<evidence type="ECO:0008006" key="5">
    <source>
        <dbReference type="Google" id="ProtNLM"/>
    </source>
</evidence>
<gene>
    <name evidence="3" type="ORF">PIOMA14_I_1884</name>
</gene>
<dbReference type="RefSeq" id="WP_096406679.1">
    <property type="nucleotide sequence ID" value="NZ_AP014597.1"/>
</dbReference>
<feature type="chain" id="PRO_5006677918" description="DUF3575 domain-containing protein" evidence="2">
    <location>
        <begin position="23"/>
        <end position="310"/>
    </location>
</feature>